<evidence type="ECO:0000256" key="4">
    <source>
        <dbReference type="PROSITE-ProRule" id="PRU00335"/>
    </source>
</evidence>
<keyword evidence="1" id="KW-0805">Transcription regulation</keyword>
<dbReference type="AlphaFoldDB" id="A0A660KZ63"/>
<evidence type="ECO:0000256" key="3">
    <source>
        <dbReference type="ARBA" id="ARBA00023163"/>
    </source>
</evidence>
<evidence type="ECO:0000259" key="5">
    <source>
        <dbReference type="PROSITE" id="PS50977"/>
    </source>
</evidence>
<organism evidence="6 7">
    <name type="scientific">Solirubrobacter pauli</name>
    <dbReference type="NCBI Taxonomy" id="166793"/>
    <lineage>
        <taxon>Bacteria</taxon>
        <taxon>Bacillati</taxon>
        <taxon>Actinomycetota</taxon>
        <taxon>Thermoleophilia</taxon>
        <taxon>Solirubrobacterales</taxon>
        <taxon>Solirubrobacteraceae</taxon>
        <taxon>Solirubrobacter</taxon>
    </lineage>
</organism>
<dbReference type="GO" id="GO:0000976">
    <property type="term" value="F:transcription cis-regulatory region binding"/>
    <property type="evidence" value="ECO:0007669"/>
    <property type="project" value="TreeGrafter"/>
</dbReference>
<dbReference type="InterPro" id="IPR049445">
    <property type="entry name" value="TetR_SbtR-like_C"/>
</dbReference>
<name>A0A660KZ63_9ACTN</name>
<dbReference type="InterPro" id="IPR050109">
    <property type="entry name" value="HTH-type_TetR-like_transc_reg"/>
</dbReference>
<dbReference type="Pfam" id="PF21597">
    <property type="entry name" value="TetR_C_43"/>
    <property type="match status" value="1"/>
</dbReference>
<dbReference type="OrthoDB" id="9795011at2"/>
<evidence type="ECO:0000256" key="2">
    <source>
        <dbReference type="ARBA" id="ARBA00023125"/>
    </source>
</evidence>
<dbReference type="InterPro" id="IPR001647">
    <property type="entry name" value="HTH_TetR"/>
</dbReference>
<dbReference type="Proteomes" id="UP000278962">
    <property type="component" value="Unassembled WGS sequence"/>
</dbReference>
<dbReference type="Pfam" id="PF00440">
    <property type="entry name" value="TetR_N"/>
    <property type="match status" value="1"/>
</dbReference>
<dbReference type="EMBL" id="RBIL01000002">
    <property type="protein sequence ID" value="RKQ86448.1"/>
    <property type="molecule type" value="Genomic_DNA"/>
</dbReference>
<comment type="caution">
    <text evidence="6">The sequence shown here is derived from an EMBL/GenBank/DDBJ whole genome shotgun (WGS) entry which is preliminary data.</text>
</comment>
<dbReference type="PANTHER" id="PTHR30055">
    <property type="entry name" value="HTH-TYPE TRANSCRIPTIONAL REGULATOR RUTR"/>
    <property type="match status" value="1"/>
</dbReference>
<evidence type="ECO:0000313" key="7">
    <source>
        <dbReference type="Proteomes" id="UP000278962"/>
    </source>
</evidence>
<dbReference type="RefSeq" id="WP_121254185.1">
    <property type="nucleotide sequence ID" value="NZ_RBIL01000002.1"/>
</dbReference>
<reference evidence="6 7" key="1">
    <citation type="submission" date="2018-10" db="EMBL/GenBank/DDBJ databases">
        <title>Genomic Encyclopedia of Archaeal and Bacterial Type Strains, Phase II (KMG-II): from individual species to whole genera.</title>
        <authorList>
            <person name="Goeker M."/>
        </authorList>
    </citation>
    <scope>NUCLEOTIDE SEQUENCE [LARGE SCALE GENOMIC DNA]</scope>
    <source>
        <strain evidence="6 7">DSM 14954</strain>
    </source>
</reference>
<evidence type="ECO:0000313" key="6">
    <source>
        <dbReference type="EMBL" id="RKQ86448.1"/>
    </source>
</evidence>
<dbReference type="InterPro" id="IPR009057">
    <property type="entry name" value="Homeodomain-like_sf"/>
</dbReference>
<sequence length="207" mass="22550">MEAHVRPLRADAARNRARVLDAARSAFAEAGLDVGVEEIARRAGVGKGTLYRRFPTKEALVCAIFEDILVDFEQVSQEALSGEAVGEAFEHFLKTAGVMQASNQGFYDVVSRGGAEVLTPEQRERFRAAAGGPLERAQQAGVIRDDLVADDLLMIFRMLGPTTRSFEGKHSLDDHWPRYLGLLLDAMRPAAANPLPAEPWRPPGPAA</sequence>
<dbReference type="PROSITE" id="PS50977">
    <property type="entry name" value="HTH_TETR_2"/>
    <property type="match status" value="1"/>
</dbReference>
<keyword evidence="2 4" id="KW-0238">DNA-binding</keyword>
<feature type="DNA-binding region" description="H-T-H motif" evidence="4">
    <location>
        <begin position="35"/>
        <end position="54"/>
    </location>
</feature>
<evidence type="ECO:0000256" key="1">
    <source>
        <dbReference type="ARBA" id="ARBA00023015"/>
    </source>
</evidence>
<protein>
    <submittedName>
        <fullName evidence="6">TetR family transcriptional regulator</fullName>
    </submittedName>
</protein>
<dbReference type="SUPFAM" id="SSF48498">
    <property type="entry name" value="Tetracyclin repressor-like, C-terminal domain"/>
    <property type="match status" value="1"/>
</dbReference>
<accession>A0A660KZ63</accession>
<proteinExistence type="predicted"/>
<dbReference type="GO" id="GO:0003700">
    <property type="term" value="F:DNA-binding transcription factor activity"/>
    <property type="evidence" value="ECO:0007669"/>
    <property type="project" value="TreeGrafter"/>
</dbReference>
<dbReference type="PRINTS" id="PR00455">
    <property type="entry name" value="HTHTETR"/>
</dbReference>
<dbReference type="InterPro" id="IPR036271">
    <property type="entry name" value="Tet_transcr_reg_TetR-rel_C_sf"/>
</dbReference>
<gene>
    <name evidence="6" type="ORF">C8N24_4460</name>
</gene>
<keyword evidence="3" id="KW-0804">Transcription</keyword>
<keyword evidence="7" id="KW-1185">Reference proteome</keyword>
<dbReference type="SUPFAM" id="SSF46689">
    <property type="entry name" value="Homeodomain-like"/>
    <property type="match status" value="1"/>
</dbReference>
<feature type="domain" description="HTH tetR-type" evidence="5">
    <location>
        <begin position="13"/>
        <end position="72"/>
    </location>
</feature>
<dbReference type="Gene3D" id="1.10.357.10">
    <property type="entry name" value="Tetracycline Repressor, domain 2"/>
    <property type="match status" value="1"/>
</dbReference>
<dbReference type="PANTHER" id="PTHR30055:SF234">
    <property type="entry name" value="HTH-TYPE TRANSCRIPTIONAL REGULATOR BETI"/>
    <property type="match status" value="1"/>
</dbReference>